<dbReference type="InterPro" id="IPR001452">
    <property type="entry name" value="SH3_domain"/>
</dbReference>
<dbReference type="PROSITE" id="PS50002">
    <property type="entry name" value="SH3"/>
    <property type="match status" value="1"/>
</dbReference>
<feature type="compositionally biased region" description="Polar residues" evidence="3">
    <location>
        <begin position="397"/>
        <end position="406"/>
    </location>
</feature>
<feature type="region of interest" description="Disordered" evidence="3">
    <location>
        <begin position="293"/>
        <end position="362"/>
    </location>
</feature>
<dbReference type="SUPFAM" id="SSF50044">
    <property type="entry name" value="SH3-domain"/>
    <property type="match status" value="1"/>
</dbReference>
<evidence type="ECO:0000259" key="5">
    <source>
        <dbReference type="PROSITE" id="PS50002"/>
    </source>
</evidence>
<evidence type="ECO:0000256" key="2">
    <source>
        <dbReference type="PROSITE-ProRule" id="PRU00192"/>
    </source>
</evidence>
<keyword evidence="4" id="KW-1133">Transmembrane helix</keyword>
<evidence type="ECO:0000256" key="1">
    <source>
        <dbReference type="ARBA" id="ARBA00022443"/>
    </source>
</evidence>
<evidence type="ECO:0000256" key="4">
    <source>
        <dbReference type="SAM" id="Phobius"/>
    </source>
</evidence>
<dbReference type="InterPro" id="IPR036028">
    <property type="entry name" value="SH3-like_dom_sf"/>
</dbReference>
<dbReference type="Pfam" id="PF14604">
    <property type="entry name" value="SH3_9"/>
    <property type="match status" value="1"/>
</dbReference>
<dbReference type="GeneID" id="36537173"/>
<feature type="region of interest" description="Disordered" evidence="3">
    <location>
        <begin position="1"/>
        <end position="23"/>
    </location>
</feature>
<proteinExistence type="predicted"/>
<sequence>MVHAHAHRDHHAALQERSLEERDPKNEAVTIVYVTAAPTFDGPIGGYVTGVDPAETATRPNQGVGVPVGHTRPTTTEEETTTAEPKPKTTKVTKPTFTEAEPTTTERTTKATKAITTDNTEDITTPTTFSTATSSSTSSLTIPGLDTTTTTHGSSSLEKSASPSASPVAAGSSSGLTGGAKAGIAIGVILGLGLIAGFIFFFMRKRKQGQQMAEAEAVNEKSYEADNMLPPGPPPKPQPMTPSEPPQLNVRPVTQFAPDLTPMGALAAGGAGAAGAGAGAGATLGVAAAGSRNLTGNASPPHTPQSSVSRTDPFGDPVNPFGNQAEAPSPVAVTGPPSPSAIPLPQSPLSPTVPAPSDSGVESALGAAATGAAVAGGVAAAAAAKPSDKDLPGRPESLSSQASSVPEGSAQSPVSAVSADPASIATAAAVAVPAFGPGGAASPPPPGPSNVHRVQMDFKPSMEDELELHAGQLVRLLHEYDDGWALCVKLDRSQQGVVPRSCLSARPVQGPWDHHLMASILMIPAHGHPRPSPHVSSSTPSWRTPPPRPYPQHPMSPAQFPPTPRSFSPGPGGRPMPPRSMSPGPYGPPGLQRPEMPASQRKRSNSAGGSVGAIPRSTGSPGPSPLAGPMMPPPSGALPAIPTPPPPQALVRDDHA</sequence>
<evidence type="ECO:0000313" key="7">
    <source>
        <dbReference type="Proteomes" id="UP000234474"/>
    </source>
</evidence>
<keyword evidence="7" id="KW-1185">Reference proteome</keyword>
<keyword evidence="4" id="KW-0812">Transmembrane</keyword>
<dbReference type="VEuPathDB" id="FungiDB:P174DRAFT_460114"/>
<feature type="compositionally biased region" description="Low complexity" evidence="3">
    <location>
        <begin position="90"/>
        <end position="175"/>
    </location>
</feature>
<feature type="region of interest" description="Disordered" evidence="3">
    <location>
        <begin position="213"/>
        <end position="250"/>
    </location>
</feature>
<feature type="compositionally biased region" description="Pro residues" evidence="3">
    <location>
        <begin position="572"/>
        <end position="588"/>
    </location>
</feature>
<dbReference type="OrthoDB" id="5340910at2759"/>
<dbReference type="CDD" id="cd12841">
    <property type="entry name" value="TM_EphA1"/>
    <property type="match status" value="1"/>
</dbReference>
<gene>
    <name evidence="6" type="ORF">P174DRAFT_460114</name>
</gene>
<feature type="compositionally biased region" description="Pro residues" evidence="3">
    <location>
        <begin position="622"/>
        <end position="648"/>
    </location>
</feature>
<protein>
    <recommendedName>
        <fullName evidence="5">SH3 domain-containing protein</fullName>
    </recommendedName>
</protein>
<name>A0A2I1C8S5_ASPN1</name>
<feature type="region of interest" description="Disordered" evidence="3">
    <location>
        <begin position="54"/>
        <end position="176"/>
    </location>
</feature>
<dbReference type="OMA" id="PFNDPVN"/>
<dbReference type="STRING" id="1392255.A0A2I1C8S5"/>
<keyword evidence="4" id="KW-0472">Membrane</keyword>
<feature type="compositionally biased region" description="Polar residues" evidence="3">
    <location>
        <begin position="293"/>
        <end position="310"/>
    </location>
</feature>
<feature type="region of interest" description="Disordered" evidence="3">
    <location>
        <begin position="376"/>
        <end position="417"/>
    </location>
</feature>
<feature type="compositionally biased region" description="Pro residues" evidence="3">
    <location>
        <begin position="543"/>
        <end position="564"/>
    </location>
</feature>
<comment type="caution">
    <text evidence="6">The sequence shown here is derived from an EMBL/GenBank/DDBJ whole genome shotgun (WGS) entry which is preliminary data.</text>
</comment>
<feature type="compositionally biased region" description="Pro residues" evidence="3">
    <location>
        <begin position="230"/>
        <end position="245"/>
    </location>
</feature>
<feature type="region of interest" description="Disordered" evidence="3">
    <location>
        <begin position="524"/>
        <end position="656"/>
    </location>
</feature>
<feature type="compositionally biased region" description="Basic and acidic residues" evidence="3">
    <location>
        <begin position="11"/>
        <end position="23"/>
    </location>
</feature>
<dbReference type="AlphaFoldDB" id="A0A2I1C8S5"/>
<keyword evidence="1 2" id="KW-0728">SH3 domain</keyword>
<dbReference type="EMBL" id="MSZS01000004">
    <property type="protein sequence ID" value="PKX93995.1"/>
    <property type="molecule type" value="Genomic_DNA"/>
</dbReference>
<dbReference type="Proteomes" id="UP000234474">
    <property type="component" value="Unassembled WGS sequence"/>
</dbReference>
<feature type="compositionally biased region" description="Pro residues" evidence="3">
    <location>
        <begin position="336"/>
        <end position="354"/>
    </location>
</feature>
<dbReference type="RefSeq" id="XP_024682590.1">
    <property type="nucleotide sequence ID" value="XM_024829847.1"/>
</dbReference>
<feature type="compositionally biased region" description="Basic residues" evidence="3">
    <location>
        <begin position="1"/>
        <end position="10"/>
    </location>
</feature>
<accession>A0A2I1C8S5</accession>
<feature type="domain" description="SH3" evidence="5">
    <location>
        <begin position="447"/>
        <end position="508"/>
    </location>
</feature>
<organism evidence="6 7">
    <name type="scientific">Aspergillus novofumigatus (strain IBT 16806)</name>
    <dbReference type="NCBI Taxonomy" id="1392255"/>
    <lineage>
        <taxon>Eukaryota</taxon>
        <taxon>Fungi</taxon>
        <taxon>Dikarya</taxon>
        <taxon>Ascomycota</taxon>
        <taxon>Pezizomycotina</taxon>
        <taxon>Eurotiomycetes</taxon>
        <taxon>Eurotiomycetidae</taxon>
        <taxon>Eurotiales</taxon>
        <taxon>Aspergillaceae</taxon>
        <taxon>Aspergillus</taxon>
        <taxon>Aspergillus subgen. Fumigati</taxon>
    </lineage>
</organism>
<dbReference type="Gene3D" id="2.30.30.40">
    <property type="entry name" value="SH3 Domains"/>
    <property type="match status" value="1"/>
</dbReference>
<feature type="transmembrane region" description="Helical" evidence="4">
    <location>
        <begin position="182"/>
        <end position="202"/>
    </location>
</feature>
<dbReference type="SMART" id="SM00326">
    <property type="entry name" value="SH3"/>
    <property type="match status" value="1"/>
</dbReference>
<reference evidence="7" key="1">
    <citation type="journal article" date="2018" name="Proc. Natl. Acad. Sci. U.S.A.">
        <title>Linking secondary metabolites to gene clusters through genome sequencing of six diverse Aspergillus species.</title>
        <authorList>
            <person name="Kaerboelling I."/>
            <person name="Vesth T.C."/>
            <person name="Frisvad J.C."/>
            <person name="Nybo J.L."/>
            <person name="Theobald S."/>
            <person name="Kuo A."/>
            <person name="Bowyer P."/>
            <person name="Matsuda Y."/>
            <person name="Mondo S."/>
            <person name="Lyhne E.K."/>
            <person name="Kogle M.E."/>
            <person name="Clum A."/>
            <person name="Lipzen A."/>
            <person name="Salamov A."/>
            <person name="Ngan C.Y."/>
            <person name="Daum C."/>
            <person name="Chiniquy J."/>
            <person name="Barry K."/>
            <person name="LaButti K."/>
            <person name="Haridas S."/>
            <person name="Simmons B.A."/>
            <person name="Magnuson J.K."/>
            <person name="Mortensen U.H."/>
            <person name="Larsen T.O."/>
            <person name="Grigoriev I.V."/>
            <person name="Baker S.E."/>
            <person name="Andersen M.R."/>
        </authorList>
    </citation>
    <scope>NUCLEOTIDE SEQUENCE [LARGE SCALE GENOMIC DNA]</scope>
    <source>
        <strain evidence="7">IBT 16806</strain>
    </source>
</reference>
<evidence type="ECO:0000313" key="6">
    <source>
        <dbReference type="EMBL" id="PKX93995.1"/>
    </source>
</evidence>
<evidence type="ECO:0000256" key="3">
    <source>
        <dbReference type="SAM" id="MobiDB-lite"/>
    </source>
</evidence>